<gene>
    <name evidence="4" type="ORF">MPPM_0031</name>
</gene>
<evidence type="ECO:0000256" key="3">
    <source>
        <dbReference type="SAM" id="SignalP"/>
    </source>
</evidence>
<sequence>MRKIVPLCVAFAAVVQMPVSASAQDLSALLTRSDATMQDIENGALRNTMNRVSTATDNLPSPGQGNAFYGLQDGQSNRIDATQAGIGNVIRIMQSGVSNTAVIAQSGSFNQITLKQGR</sequence>
<dbReference type="GO" id="GO:0007155">
    <property type="term" value="P:cell adhesion"/>
    <property type="evidence" value="ECO:0007669"/>
    <property type="project" value="InterPro"/>
</dbReference>
<dbReference type="GO" id="GO:0009289">
    <property type="term" value="C:pilus"/>
    <property type="evidence" value="ECO:0007669"/>
    <property type="project" value="InterPro"/>
</dbReference>
<organism evidence="4 5">
    <name type="scientific">Methylorubrum populi</name>
    <dbReference type="NCBI Taxonomy" id="223967"/>
    <lineage>
        <taxon>Bacteria</taxon>
        <taxon>Pseudomonadati</taxon>
        <taxon>Pseudomonadota</taxon>
        <taxon>Alphaproteobacteria</taxon>
        <taxon>Hyphomicrobiales</taxon>
        <taxon>Methylobacteriaceae</taxon>
        <taxon>Methylorubrum</taxon>
    </lineage>
</organism>
<feature type="signal peptide" evidence="3">
    <location>
        <begin position="1"/>
        <end position="23"/>
    </location>
</feature>
<evidence type="ECO:0000313" key="4">
    <source>
        <dbReference type="EMBL" id="BAU88636.1"/>
    </source>
</evidence>
<evidence type="ECO:0000313" key="5">
    <source>
        <dbReference type="Proteomes" id="UP000218288"/>
    </source>
</evidence>
<dbReference type="RefSeq" id="WP_096482777.1">
    <property type="nucleotide sequence ID" value="NZ_AP014809.1"/>
</dbReference>
<dbReference type="AlphaFoldDB" id="A0A169QB45"/>
<protein>
    <submittedName>
        <fullName evidence="4">Uncharacterized protein</fullName>
    </submittedName>
</protein>
<comment type="similarity">
    <text evidence="1">Belongs to the CsgA/CsgB family.</text>
</comment>
<name>A0A169QB45_9HYPH</name>
<reference evidence="4 5" key="1">
    <citation type="journal article" date="2016" name="Genome Announc.">
        <title>Complete Genome Sequence of Methylobacterium populi P-1M, Isolated from Pink-Pigmented Household Biofilm.</title>
        <authorList>
            <person name="Morohoshi T."/>
            <person name="Ikeda T."/>
        </authorList>
    </citation>
    <scope>NUCLEOTIDE SEQUENCE [LARGE SCALE GENOMIC DNA]</scope>
    <source>
        <strain evidence="4 5">P-1M</strain>
    </source>
</reference>
<dbReference type="InterPro" id="IPR009742">
    <property type="entry name" value="Curlin_rpt"/>
</dbReference>
<dbReference type="Proteomes" id="UP000218288">
    <property type="component" value="Chromosome"/>
</dbReference>
<dbReference type="Pfam" id="PF07012">
    <property type="entry name" value="Curlin_rpt"/>
    <property type="match status" value="1"/>
</dbReference>
<feature type="chain" id="PRO_5007902306" evidence="3">
    <location>
        <begin position="24"/>
        <end position="118"/>
    </location>
</feature>
<evidence type="ECO:0000256" key="1">
    <source>
        <dbReference type="ARBA" id="ARBA00009766"/>
    </source>
</evidence>
<proteinExistence type="inferred from homology"/>
<dbReference type="OrthoDB" id="7854205at2"/>
<keyword evidence="2 3" id="KW-0732">Signal</keyword>
<evidence type="ECO:0000256" key="2">
    <source>
        <dbReference type="ARBA" id="ARBA00022729"/>
    </source>
</evidence>
<accession>A0A169QB45</accession>
<dbReference type="EMBL" id="AP014809">
    <property type="protein sequence ID" value="BAU88636.1"/>
    <property type="molecule type" value="Genomic_DNA"/>
</dbReference>